<gene>
    <name evidence="2" type="ORF">KHY35_06400</name>
</gene>
<sequence length="926" mass="103614">MIRTIISIILFTLCSHSLFGQSYRDRMRSAIDMGNHSTAFVFTDTRYTGDYADDYSCPECEYPSKLLTNDIFYKLTLDRSMYLDFSLDFSSIRGTYIHILNSSGREIHHYSEYNASFWLTDGVYYFVIEPEFLLSAPSNGTITTTVYGSEREIGEDFSRPLDIGTFNSDFSIVAGVEYFSSYMMDYRDDPFLWDEYCDMVHEFTITEPMVVTMDDEGSDNFGENDYRSVLMSSRTDTVQAVFSETFGWGYTRCRYELAPGRYFIYSFGKAPRNPNELVINLTGKTYGPGSDVNHSIDIVNDSEDGFFHYENTIDTSTLLDSRNPDKAGNEVYYRLNLSEPMEICFSNCGSEVRDTYIALYSSDMEVLYYNDYLGRGACDIADQAYLQIPVLLPGTYYIMVDGATNGNINLDVDGRSLGTIGDKLLTAIDAGSYDSGFMFNDTRNTSIGYTNQFTGKSANDVYYKLTLRQGVDLLKIDHSDSELADTYLSFLNSSGTVLASSNNTSGKAYLNLTNLAAGTYYIVSEGISRNGIITTHAEVRGVNGYLSTTKGQPHVISFTPTVASSDVLSLSVDNVRQDIQYYDYFGNPTVKVQHGFSPYGDDLFTLQEYDGLNRASNRWLPVSRANTNGAYVSPGLLKDATKAFFLYGNDANPYSRTVYDHSPLNEVVEEYGPGRAWHAGNKSVKTDRMANLSSEDATADSVLLALVVRIYRVSDTSILSTGTYPTEALNVIRTTDEDGNVSYEFKDQSDRTLLVRQMDGNEMHDTYTVYDNYGNIRFVLPPLASDNLNAGSSWSENNETLKKYAYIYHYDTYNRPISKKLPGCEPVYTVYDAADRPVFTQDGNQRAKGEWSFSISDAFSRIVLTGTCKNVFDYTANPLGSNVVTAAWSNGSTALKGYSVTGITLTAPVVLSANYYDDYEFLGKNG</sequence>
<dbReference type="Pfam" id="PF20041">
    <property type="entry name" value="DUF6443"/>
    <property type="match status" value="1"/>
</dbReference>
<evidence type="ECO:0000259" key="1">
    <source>
        <dbReference type="Pfam" id="PF20041"/>
    </source>
</evidence>
<name>A0A943HPC5_BACT4</name>
<reference evidence="2" key="1">
    <citation type="submission" date="2021-02" db="EMBL/GenBank/DDBJ databases">
        <title>Infant gut strain persistence is associated with maternal origin, phylogeny, and functional potential including surface adhesion and iron acquisition.</title>
        <authorList>
            <person name="Lou Y.C."/>
        </authorList>
    </citation>
    <scope>NUCLEOTIDE SEQUENCE</scope>
    <source>
        <strain evidence="2">L3_082_243G1_dasL3_082_243G1_maxbin2.maxbin.015s ta_sub</strain>
    </source>
</reference>
<proteinExistence type="predicted"/>
<dbReference type="Gene3D" id="2.180.10.10">
    <property type="entry name" value="RHS repeat-associated core"/>
    <property type="match status" value="1"/>
</dbReference>
<dbReference type="EMBL" id="JAGZEE010000007">
    <property type="protein sequence ID" value="MBS5410333.1"/>
    <property type="molecule type" value="Genomic_DNA"/>
</dbReference>
<evidence type="ECO:0000313" key="2">
    <source>
        <dbReference type="EMBL" id="MBS5410333.1"/>
    </source>
</evidence>
<dbReference type="Proteomes" id="UP000782901">
    <property type="component" value="Unassembled WGS sequence"/>
</dbReference>
<evidence type="ECO:0000313" key="3">
    <source>
        <dbReference type="Proteomes" id="UP000782901"/>
    </source>
</evidence>
<accession>A0A943HPC5</accession>
<dbReference type="AlphaFoldDB" id="A0A943HPC5"/>
<organism evidence="2 3">
    <name type="scientific">Bacteroides thetaiotaomicron</name>
    <dbReference type="NCBI Taxonomy" id="818"/>
    <lineage>
        <taxon>Bacteria</taxon>
        <taxon>Pseudomonadati</taxon>
        <taxon>Bacteroidota</taxon>
        <taxon>Bacteroidia</taxon>
        <taxon>Bacteroidales</taxon>
        <taxon>Bacteroidaceae</taxon>
        <taxon>Bacteroides</taxon>
    </lineage>
</organism>
<feature type="non-terminal residue" evidence="2">
    <location>
        <position position="926"/>
    </location>
</feature>
<dbReference type="Gene3D" id="2.60.120.380">
    <property type="match status" value="2"/>
</dbReference>
<protein>
    <submittedName>
        <fullName evidence="2">RHS repeat-associated core domain-containing protein</fullName>
    </submittedName>
</protein>
<comment type="caution">
    <text evidence="2">The sequence shown here is derived from an EMBL/GenBank/DDBJ whole genome shotgun (WGS) entry which is preliminary data.</text>
</comment>
<feature type="domain" description="DUF6443" evidence="1">
    <location>
        <begin position="560"/>
        <end position="687"/>
    </location>
</feature>
<dbReference type="InterPro" id="IPR045619">
    <property type="entry name" value="DUF6443"/>
</dbReference>